<organism evidence="2 3">
    <name type="scientific">Candidatus Yanofskybacteria bacterium RIFCSPHIGHO2_02_FULL_43_22</name>
    <dbReference type="NCBI Taxonomy" id="1802681"/>
    <lineage>
        <taxon>Bacteria</taxon>
        <taxon>Candidatus Yanofskyibacteriota</taxon>
    </lineage>
</organism>
<feature type="transmembrane region" description="Helical" evidence="1">
    <location>
        <begin position="170"/>
        <end position="191"/>
    </location>
</feature>
<proteinExistence type="predicted"/>
<name>A0A1F8FLS0_9BACT</name>
<sequence>MGSWIFNNIAYPAVSNMFSFSLYIVFTAIGTLMGALVQLLAWTVNIRIYTNVPVIQESWKIMRDFANMLFIIALIVMAYGTIFNIPKYDFKSLIPRFIVVAVLINFSLVLGGLMIDATQVLNNTFLAAMGDISGQLGQGLNVTELLPEAKKVTQGGEALSNLGFSIIIKLLFGIFMFFTILVSVAVPLVVALVRIPILWALLIVSPMAWLLSILPATKGAYDNWWKQFLGWNLFLPYYLFSLYFALYFLGNMPKVIEGLGQTFVDQSLTGLGGNFTFSLIFSYVLVAVFLIGGTKVAMNAGQFSGTGIVSV</sequence>
<protein>
    <submittedName>
        <fullName evidence="2">Uncharacterized protein</fullName>
    </submittedName>
</protein>
<evidence type="ECO:0000313" key="2">
    <source>
        <dbReference type="EMBL" id="OGN14034.1"/>
    </source>
</evidence>
<evidence type="ECO:0000313" key="3">
    <source>
        <dbReference type="Proteomes" id="UP000176581"/>
    </source>
</evidence>
<accession>A0A1F8FLS0</accession>
<evidence type="ECO:0000256" key="1">
    <source>
        <dbReference type="SAM" id="Phobius"/>
    </source>
</evidence>
<feature type="transmembrane region" description="Helical" evidence="1">
    <location>
        <begin position="228"/>
        <end position="250"/>
    </location>
</feature>
<dbReference type="EMBL" id="MGJV01000028">
    <property type="protein sequence ID" value="OGN14034.1"/>
    <property type="molecule type" value="Genomic_DNA"/>
</dbReference>
<gene>
    <name evidence="2" type="ORF">A3J47_01940</name>
</gene>
<feature type="transmembrane region" description="Helical" evidence="1">
    <location>
        <begin position="197"/>
        <end position="216"/>
    </location>
</feature>
<feature type="transmembrane region" description="Helical" evidence="1">
    <location>
        <begin position="65"/>
        <end position="85"/>
    </location>
</feature>
<dbReference type="Proteomes" id="UP000176581">
    <property type="component" value="Unassembled WGS sequence"/>
</dbReference>
<keyword evidence="1" id="KW-0472">Membrane</keyword>
<feature type="non-terminal residue" evidence="2">
    <location>
        <position position="311"/>
    </location>
</feature>
<comment type="caution">
    <text evidence="2">The sequence shown here is derived from an EMBL/GenBank/DDBJ whole genome shotgun (WGS) entry which is preliminary data.</text>
</comment>
<keyword evidence="1" id="KW-0812">Transmembrane</keyword>
<feature type="transmembrane region" description="Helical" evidence="1">
    <location>
        <begin position="270"/>
        <end position="291"/>
    </location>
</feature>
<dbReference type="AlphaFoldDB" id="A0A1F8FLS0"/>
<feature type="transmembrane region" description="Helical" evidence="1">
    <location>
        <begin position="20"/>
        <end position="44"/>
    </location>
</feature>
<feature type="transmembrane region" description="Helical" evidence="1">
    <location>
        <begin position="97"/>
        <end position="115"/>
    </location>
</feature>
<reference evidence="2 3" key="1">
    <citation type="journal article" date="2016" name="Nat. Commun.">
        <title>Thousands of microbial genomes shed light on interconnected biogeochemical processes in an aquifer system.</title>
        <authorList>
            <person name="Anantharaman K."/>
            <person name="Brown C.T."/>
            <person name="Hug L.A."/>
            <person name="Sharon I."/>
            <person name="Castelle C.J."/>
            <person name="Probst A.J."/>
            <person name="Thomas B.C."/>
            <person name="Singh A."/>
            <person name="Wilkins M.J."/>
            <person name="Karaoz U."/>
            <person name="Brodie E.L."/>
            <person name="Williams K.H."/>
            <person name="Hubbard S.S."/>
            <person name="Banfield J.F."/>
        </authorList>
    </citation>
    <scope>NUCLEOTIDE SEQUENCE [LARGE SCALE GENOMIC DNA]</scope>
</reference>
<keyword evidence="1" id="KW-1133">Transmembrane helix</keyword>